<evidence type="ECO:0000256" key="1">
    <source>
        <dbReference type="SAM" id="Phobius"/>
    </source>
</evidence>
<dbReference type="CDD" id="cd20170">
    <property type="entry name" value="Peptidase_M90-like"/>
    <property type="match status" value="1"/>
</dbReference>
<feature type="transmembrane region" description="Helical" evidence="1">
    <location>
        <begin position="6"/>
        <end position="26"/>
    </location>
</feature>
<dbReference type="GO" id="GO:0008237">
    <property type="term" value="F:metallopeptidase activity"/>
    <property type="evidence" value="ECO:0007669"/>
    <property type="project" value="InterPro"/>
</dbReference>
<evidence type="ECO:0000313" key="3">
    <source>
        <dbReference type="Proteomes" id="UP000712080"/>
    </source>
</evidence>
<dbReference type="PANTHER" id="PTHR30164:SF2">
    <property type="entry name" value="PROTEIN MTFA"/>
    <property type="match status" value="1"/>
</dbReference>
<comment type="caution">
    <text evidence="2">The sequence shown here is derived from an EMBL/GenBank/DDBJ whole genome shotgun (WGS) entry which is preliminary data.</text>
</comment>
<dbReference type="GO" id="GO:0004177">
    <property type="term" value="F:aminopeptidase activity"/>
    <property type="evidence" value="ECO:0007669"/>
    <property type="project" value="TreeGrafter"/>
</dbReference>
<dbReference type="InterPro" id="IPR024079">
    <property type="entry name" value="MetalloPept_cat_dom_sf"/>
</dbReference>
<dbReference type="Pfam" id="PF06167">
    <property type="entry name" value="Peptidase_M90"/>
    <property type="match status" value="1"/>
</dbReference>
<accession>A0A972FKQ9</accession>
<keyword evidence="1" id="KW-1133">Transmembrane helix</keyword>
<sequence length="270" mass="32160">MEILAIVFVLLVFLAFVLFFFSIIILKLETVYAGFFDRPFYVHFYPVKKRLALSDQSFLHEHSAFYRRLDDNRKQYFEHRIARFLDNYEFIGKEGFEVTDEVRIRVAHAYIMMSFGWRNYLTKVFERIVIFPEVYESSATGNLHKGEFNPRMKAVVFSWADFVSGEDASNDNLNLGIHEFAHVMHFHGTRSADISALVFAKLYKECMREVMHPNNNRALRESGYLREYAYTDQFEFLAVVLEHFFETPDEFQRRFPQLFTSISKMLNYRN</sequence>
<gene>
    <name evidence="2" type="ORF">G6047_05830</name>
</gene>
<dbReference type="PANTHER" id="PTHR30164">
    <property type="entry name" value="MTFA PEPTIDASE"/>
    <property type="match status" value="1"/>
</dbReference>
<proteinExistence type="predicted"/>
<dbReference type="RefSeq" id="WP_169526545.1">
    <property type="nucleotide sequence ID" value="NZ_JAAMPU010000101.1"/>
</dbReference>
<keyword evidence="3" id="KW-1185">Reference proteome</keyword>
<protein>
    <submittedName>
        <fullName evidence="2">Zinc-dependent peptidase</fullName>
    </submittedName>
</protein>
<dbReference type="Gene3D" id="3.40.390.10">
    <property type="entry name" value="Collagenase (Catalytic Domain)"/>
    <property type="match status" value="1"/>
</dbReference>
<organism evidence="2 3">
    <name type="scientific">Flavobacterium silvaticum</name>
    <dbReference type="NCBI Taxonomy" id="1852020"/>
    <lineage>
        <taxon>Bacteria</taxon>
        <taxon>Pseudomonadati</taxon>
        <taxon>Bacteroidota</taxon>
        <taxon>Flavobacteriia</taxon>
        <taxon>Flavobacteriales</taxon>
        <taxon>Flavobacteriaceae</taxon>
        <taxon>Flavobacterium</taxon>
    </lineage>
</organism>
<keyword evidence="1" id="KW-0812">Transmembrane</keyword>
<dbReference type="GO" id="GO:0005829">
    <property type="term" value="C:cytosol"/>
    <property type="evidence" value="ECO:0007669"/>
    <property type="project" value="TreeGrafter"/>
</dbReference>
<keyword evidence="1" id="KW-0472">Membrane</keyword>
<dbReference type="EMBL" id="JAAMPU010000101">
    <property type="protein sequence ID" value="NMH27543.1"/>
    <property type="molecule type" value="Genomic_DNA"/>
</dbReference>
<dbReference type="AlphaFoldDB" id="A0A972FKQ9"/>
<evidence type="ECO:0000313" key="2">
    <source>
        <dbReference type="EMBL" id="NMH27543.1"/>
    </source>
</evidence>
<reference evidence="2" key="1">
    <citation type="submission" date="2020-02" db="EMBL/GenBank/DDBJ databases">
        <title>Flavobacterium sp. genome.</title>
        <authorList>
            <person name="Jung H.S."/>
            <person name="Baek J.H."/>
            <person name="Jeon C.O."/>
        </authorList>
    </citation>
    <scope>NUCLEOTIDE SEQUENCE</scope>
    <source>
        <strain evidence="2">SE-s28</strain>
    </source>
</reference>
<dbReference type="InterPro" id="IPR010384">
    <property type="entry name" value="MtfA_fam"/>
</dbReference>
<dbReference type="Proteomes" id="UP000712080">
    <property type="component" value="Unassembled WGS sequence"/>
</dbReference>
<name>A0A972FKQ9_9FLAO</name>
<dbReference type="SUPFAM" id="SSF55486">
    <property type="entry name" value="Metalloproteases ('zincins'), catalytic domain"/>
    <property type="match status" value="1"/>
</dbReference>